<evidence type="ECO:0000259" key="2">
    <source>
        <dbReference type="SMART" id="SM00382"/>
    </source>
</evidence>
<dbReference type="Proteomes" id="UP000799766">
    <property type="component" value="Unassembled WGS sequence"/>
</dbReference>
<feature type="domain" description="AAA+ ATPase" evidence="2">
    <location>
        <begin position="603"/>
        <end position="731"/>
    </location>
</feature>
<dbReference type="InterPro" id="IPR003959">
    <property type="entry name" value="ATPase_AAA_core"/>
</dbReference>
<feature type="region of interest" description="Disordered" evidence="1">
    <location>
        <begin position="128"/>
        <end position="152"/>
    </location>
</feature>
<dbReference type="InterPro" id="IPR003593">
    <property type="entry name" value="AAA+_ATPase"/>
</dbReference>
<organism evidence="3 4">
    <name type="scientific">Lineolata rhizophorae</name>
    <dbReference type="NCBI Taxonomy" id="578093"/>
    <lineage>
        <taxon>Eukaryota</taxon>
        <taxon>Fungi</taxon>
        <taxon>Dikarya</taxon>
        <taxon>Ascomycota</taxon>
        <taxon>Pezizomycotina</taxon>
        <taxon>Dothideomycetes</taxon>
        <taxon>Dothideomycetes incertae sedis</taxon>
        <taxon>Lineolatales</taxon>
        <taxon>Lineolataceae</taxon>
        <taxon>Lineolata</taxon>
    </lineage>
</organism>
<feature type="region of interest" description="Disordered" evidence="1">
    <location>
        <begin position="862"/>
        <end position="981"/>
    </location>
</feature>
<keyword evidence="4" id="KW-1185">Reference proteome</keyword>
<feature type="compositionally biased region" description="Low complexity" evidence="1">
    <location>
        <begin position="971"/>
        <end position="981"/>
    </location>
</feature>
<dbReference type="Pfam" id="PF23232">
    <property type="entry name" value="AAA_lid_13"/>
    <property type="match status" value="1"/>
</dbReference>
<proteinExistence type="predicted"/>
<feature type="compositionally biased region" description="Basic and acidic residues" evidence="1">
    <location>
        <begin position="948"/>
        <end position="966"/>
    </location>
</feature>
<dbReference type="CDD" id="cd19481">
    <property type="entry name" value="RecA-like_protease"/>
    <property type="match status" value="1"/>
</dbReference>
<accession>A0A6A6NT67</accession>
<dbReference type="PANTHER" id="PTHR46411">
    <property type="entry name" value="FAMILY ATPASE, PUTATIVE-RELATED"/>
    <property type="match status" value="1"/>
</dbReference>
<dbReference type="AlphaFoldDB" id="A0A6A6NT67"/>
<dbReference type="GO" id="GO:0005524">
    <property type="term" value="F:ATP binding"/>
    <property type="evidence" value="ECO:0007669"/>
    <property type="project" value="InterPro"/>
</dbReference>
<evidence type="ECO:0000256" key="1">
    <source>
        <dbReference type="SAM" id="MobiDB-lite"/>
    </source>
</evidence>
<dbReference type="InterPro" id="IPR056599">
    <property type="entry name" value="AAA_lid_fung"/>
</dbReference>
<dbReference type="OrthoDB" id="10042665at2759"/>
<feature type="compositionally biased region" description="Basic residues" evidence="1">
    <location>
        <begin position="865"/>
        <end position="878"/>
    </location>
</feature>
<protein>
    <recommendedName>
        <fullName evidence="2">AAA+ ATPase domain-containing protein</fullName>
    </recommendedName>
</protein>
<reference evidence="3" key="1">
    <citation type="journal article" date="2020" name="Stud. Mycol.">
        <title>101 Dothideomycetes genomes: a test case for predicting lifestyles and emergence of pathogens.</title>
        <authorList>
            <person name="Haridas S."/>
            <person name="Albert R."/>
            <person name="Binder M."/>
            <person name="Bloem J."/>
            <person name="Labutti K."/>
            <person name="Salamov A."/>
            <person name="Andreopoulos B."/>
            <person name="Baker S."/>
            <person name="Barry K."/>
            <person name="Bills G."/>
            <person name="Bluhm B."/>
            <person name="Cannon C."/>
            <person name="Castanera R."/>
            <person name="Culley D."/>
            <person name="Daum C."/>
            <person name="Ezra D."/>
            <person name="Gonzalez J."/>
            <person name="Henrissat B."/>
            <person name="Kuo A."/>
            <person name="Liang C."/>
            <person name="Lipzen A."/>
            <person name="Lutzoni F."/>
            <person name="Magnuson J."/>
            <person name="Mondo S."/>
            <person name="Nolan M."/>
            <person name="Ohm R."/>
            <person name="Pangilinan J."/>
            <person name="Park H.-J."/>
            <person name="Ramirez L."/>
            <person name="Alfaro M."/>
            <person name="Sun H."/>
            <person name="Tritt A."/>
            <person name="Yoshinaga Y."/>
            <person name="Zwiers L.-H."/>
            <person name="Turgeon B."/>
            <person name="Goodwin S."/>
            <person name="Spatafora J."/>
            <person name="Crous P."/>
            <person name="Grigoriev I."/>
        </authorList>
    </citation>
    <scope>NUCLEOTIDE SEQUENCE</scope>
    <source>
        <strain evidence="3">ATCC 16933</strain>
    </source>
</reference>
<dbReference type="EMBL" id="MU001689">
    <property type="protein sequence ID" value="KAF2454926.1"/>
    <property type="molecule type" value="Genomic_DNA"/>
</dbReference>
<dbReference type="InterPro" id="IPR027417">
    <property type="entry name" value="P-loop_NTPase"/>
</dbReference>
<feature type="region of interest" description="Disordered" evidence="1">
    <location>
        <begin position="1"/>
        <end position="70"/>
    </location>
</feature>
<name>A0A6A6NT67_9PEZI</name>
<dbReference type="SUPFAM" id="SSF52540">
    <property type="entry name" value="P-loop containing nucleoside triphosphate hydrolases"/>
    <property type="match status" value="1"/>
</dbReference>
<evidence type="ECO:0000313" key="3">
    <source>
        <dbReference type="EMBL" id="KAF2454926.1"/>
    </source>
</evidence>
<feature type="compositionally biased region" description="Basic residues" evidence="1">
    <location>
        <begin position="914"/>
        <end position="929"/>
    </location>
</feature>
<dbReference type="Pfam" id="PF22942">
    <property type="entry name" value="DUF7025"/>
    <property type="match status" value="1"/>
</dbReference>
<evidence type="ECO:0000313" key="4">
    <source>
        <dbReference type="Proteomes" id="UP000799766"/>
    </source>
</evidence>
<feature type="compositionally biased region" description="Polar residues" evidence="1">
    <location>
        <begin position="128"/>
        <end position="146"/>
    </location>
</feature>
<dbReference type="SMART" id="SM00382">
    <property type="entry name" value="AAA"/>
    <property type="match status" value="1"/>
</dbReference>
<dbReference type="Gene3D" id="3.40.50.300">
    <property type="entry name" value="P-loop containing nucleotide triphosphate hydrolases"/>
    <property type="match status" value="1"/>
</dbReference>
<dbReference type="GO" id="GO:0016887">
    <property type="term" value="F:ATP hydrolysis activity"/>
    <property type="evidence" value="ECO:0007669"/>
    <property type="project" value="InterPro"/>
</dbReference>
<dbReference type="InterPro" id="IPR054289">
    <property type="entry name" value="DUF7025"/>
</dbReference>
<gene>
    <name evidence="3" type="ORF">BDY21DRAFT_351936</name>
</gene>
<dbReference type="PANTHER" id="PTHR46411:SF2">
    <property type="entry name" value="AAA+ ATPASE DOMAIN-CONTAINING PROTEIN"/>
    <property type="match status" value="1"/>
</dbReference>
<feature type="compositionally biased region" description="Basic residues" evidence="1">
    <location>
        <begin position="34"/>
        <end position="49"/>
    </location>
</feature>
<dbReference type="Pfam" id="PF00004">
    <property type="entry name" value="AAA"/>
    <property type="match status" value="1"/>
</dbReference>
<sequence>MTHHRNSVPTMEETETSSERNASPPRSPLSYSPRRQRSFLRSRPQVRRSSKVDGYESRSPSDASTDYRYGPSNEAELKLYEEAKKHAIRKGGTVYLPSEVWGKYEGYSLNSHLCVSLTSTSFFLDNNAQDTDSHSPGSHQPSQELSKSSDHARARCQHIDRVAIINKPLEQAIRQVNGNSVADVFHRPPFRCIVPYEQKFREMYRDKEAEFKRLAAEHPNHPSISREDPSVPESMTFTTKVFRDGDGANLEEMDRTRILLDGLKALIAFLDHDIVDLVETHRKIMSRTIEKIPFPYLWHLFVPGQEVISTKPVYQVYRVINVMDGRRALAEGSETTGAPGRNIVEALTIQCMFFSFDGQKFGPTEWTISIKPYDNDLDINSLEAYPLWYKGEGLEKDLIRRGKKFAELVQVTHRRYKGLSVGIDGLERPEEIESDVIIDPELGFRDPSSKIEASTFLDFRSLSTLGQDAQSREYLSGSTSITFEERDVLKSRMSGLLNETDLLDVKQHYEMDRNHWILLPYSVLGYVLLNRKWYLLNIDLIEEVDTVKEGGPDGFDDLILPPGHKDIVRALVKTHARAQRTPTGSDMKILSQRELDLVKGKGKGLIILLHGAPGVGKTSTAECVAANTGRPLFPITCGDIGGTTAQEVESNLEKFFDLARKWGCVLLLDEADVFLSERQKGDIRQNSLVSVFLRVLEYYSGILILTTNRVGEFDEAIKSRVHCPLYYPPLNKKNTLGVWQMNLERLERKNKGSESKLPVVFDQKEIMDFAKRHWKAGNRWNGRQIKNAFQTAIALADWDNLKREDGSEKRSSAHLERRHFEKVAEASAHFERYLTIVRSNQSDQARARAHEWRRDDYADELSERARRKKKSTKGKKVATKIPWPALSSEDDSDSDTSDSSSATSETESESEPVKKRRGHKRGKNKKAKKTLSDSDGKAKNAGKKKGKAKEGKPVDGSKKKPSKKEEDEADSASSDSDSGSD</sequence>